<sequence length="29" mass="3154">MPKLSVNQLSTIHLVIFTILNTTKALAVS</sequence>
<protein>
    <submittedName>
        <fullName evidence="1">Uncharacterized protein</fullName>
    </submittedName>
</protein>
<dbReference type="EMBL" id="BK032580">
    <property type="protein sequence ID" value="DAF49344.1"/>
    <property type="molecule type" value="Genomic_DNA"/>
</dbReference>
<organism evidence="1">
    <name type="scientific">Siphoviridae sp. ct3q24</name>
    <dbReference type="NCBI Taxonomy" id="2827772"/>
    <lineage>
        <taxon>Viruses</taxon>
        <taxon>Duplodnaviria</taxon>
        <taxon>Heunggongvirae</taxon>
        <taxon>Uroviricota</taxon>
        <taxon>Caudoviricetes</taxon>
    </lineage>
</organism>
<proteinExistence type="predicted"/>
<evidence type="ECO:0000313" key="1">
    <source>
        <dbReference type="EMBL" id="DAF49344.1"/>
    </source>
</evidence>
<reference evidence="1" key="1">
    <citation type="journal article" date="2021" name="Proc. Natl. Acad. Sci. U.S.A.">
        <title>A Catalog of Tens of Thousands of Viruses from Human Metagenomes Reveals Hidden Associations with Chronic Diseases.</title>
        <authorList>
            <person name="Tisza M.J."/>
            <person name="Buck C.B."/>
        </authorList>
    </citation>
    <scope>NUCLEOTIDE SEQUENCE</scope>
    <source>
        <strain evidence="1">Ct3q24</strain>
    </source>
</reference>
<accession>A0A8S5SEK5</accession>
<name>A0A8S5SEK5_9CAUD</name>